<gene>
    <name evidence="2" type="ORF">DFH07DRAFT_786471</name>
</gene>
<proteinExistence type="predicted"/>
<feature type="region of interest" description="Disordered" evidence="1">
    <location>
        <begin position="146"/>
        <end position="165"/>
    </location>
</feature>
<evidence type="ECO:0000256" key="1">
    <source>
        <dbReference type="SAM" id="MobiDB-lite"/>
    </source>
</evidence>
<dbReference type="AlphaFoldDB" id="A0AAD7KG93"/>
<sequence length="165" mass="18283">MAEDFRSDASRPLATLTTTVAALTAKVNALNATVKALTVTVNAQRAENDELKTLMRAFLTSATSSRPRALGPTELVDCPECGDLWEPLPVHLVTHHNRYVFVEGDPRHSRRIYRSAEDHRFRCSCGIRFLRQRDAQSHIDTLALGGIPGHPSLSGERPDWALPTQ</sequence>
<reference evidence="2" key="1">
    <citation type="submission" date="2023-03" db="EMBL/GenBank/DDBJ databases">
        <title>Massive genome expansion in bonnet fungi (Mycena s.s.) driven by repeated elements and novel gene families across ecological guilds.</title>
        <authorList>
            <consortium name="Lawrence Berkeley National Laboratory"/>
            <person name="Harder C.B."/>
            <person name="Miyauchi S."/>
            <person name="Viragh M."/>
            <person name="Kuo A."/>
            <person name="Thoen E."/>
            <person name="Andreopoulos B."/>
            <person name="Lu D."/>
            <person name="Skrede I."/>
            <person name="Drula E."/>
            <person name="Henrissat B."/>
            <person name="Morin E."/>
            <person name="Kohler A."/>
            <person name="Barry K."/>
            <person name="LaButti K."/>
            <person name="Morin E."/>
            <person name="Salamov A."/>
            <person name="Lipzen A."/>
            <person name="Mereny Z."/>
            <person name="Hegedus B."/>
            <person name="Baldrian P."/>
            <person name="Stursova M."/>
            <person name="Weitz H."/>
            <person name="Taylor A."/>
            <person name="Grigoriev I.V."/>
            <person name="Nagy L.G."/>
            <person name="Martin F."/>
            <person name="Kauserud H."/>
        </authorList>
    </citation>
    <scope>NUCLEOTIDE SEQUENCE</scope>
    <source>
        <strain evidence="2">CBHHK188m</strain>
    </source>
</reference>
<protein>
    <submittedName>
        <fullName evidence="2">Uncharacterized protein</fullName>
    </submittedName>
</protein>
<name>A0AAD7KG93_9AGAR</name>
<dbReference type="EMBL" id="JARJLG010000001">
    <property type="protein sequence ID" value="KAJ7785001.1"/>
    <property type="molecule type" value="Genomic_DNA"/>
</dbReference>
<comment type="caution">
    <text evidence="2">The sequence shown here is derived from an EMBL/GenBank/DDBJ whole genome shotgun (WGS) entry which is preliminary data.</text>
</comment>
<accession>A0AAD7KG93</accession>
<dbReference type="Proteomes" id="UP001215280">
    <property type="component" value="Unassembled WGS sequence"/>
</dbReference>
<keyword evidence="3" id="KW-1185">Reference proteome</keyword>
<evidence type="ECO:0000313" key="2">
    <source>
        <dbReference type="EMBL" id="KAJ7785001.1"/>
    </source>
</evidence>
<organism evidence="2 3">
    <name type="scientific">Mycena maculata</name>
    <dbReference type="NCBI Taxonomy" id="230809"/>
    <lineage>
        <taxon>Eukaryota</taxon>
        <taxon>Fungi</taxon>
        <taxon>Dikarya</taxon>
        <taxon>Basidiomycota</taxon>
        <taxon>Agaricomycotina</taxon>
        <taxon>Agaricomycetes</taxon>
        <taxon>Agaricomycetidae</taxon>
        <taxon>Agaricales</taxon>
        <taxon>Marasmiineae</taxon>
        <taxon>Mycenaceae</taxon>
        <taxon>Mycena</taxon>
    </lineage>
</organism>
<evidence type="ECO:0000313" key="3">
    <source>
        <dbReference type="Proteomes" id="UP001215280"/>
    </source>
</evidence>